<feature type="transmembrane region" description="Helical" evidence="1">
    <location>
        <begin position="120"/>
        <end position="143"/>
    </location>
</feature>
<name>A0A2V0R9T2_9ZZZZ</name>
<sequence>MRTGSGNRDDKFADINIGGLRISINKVIHVPLDAFEAVVNSIVEEGHEFKDPITDFSFRATDRNVKGFSLPVPYGLKVSIKIAWFKKRLTVFDSSALSDKQVEGTAKYTWDNKNMTWGQLVAAFVIYIILVPKFGIKILFYLFKIPLKKVKPEISDQPSQAVPEVKDDTNLLKLVADSMSTASSLATISRVVAGINYSMSDLDNTIQSLRPDTAFIDTAADLTIAINKLNEILTRLPIMF</sequence>
<comment type="caution">
    <text evidence="2">The sequence shown here is derived from an EMBL/GenBank/DDBJ whole genome shotgun (WGS) entry which is preliminary data.</text>
</comment>
<reference evidence="2" key="1">
    <citation type="submission" date="2017-04" db="EMBL/GenBank/DDBJ databases">
        <title>Unveiling RNA virosphere associated with marine microorganisms.</title>
        <authorList>
            <person name="Urayama S."/>
            <person name="Takaki Y."/>
            <person name="Nishi S."/>
            <person name="Yoshida Y."/>
            <person name="Deguchi S."/>
            <person name="Takai K."/>
            <person name="Nunoura T."/>
        </authorList>
    </citation>
    <scope>NUCLEOTIDE SEQUENCE</scope>
</reference>
<dbReference type="EMBL" id="BDQA01000583">
    <property type="protein sequence ID" value="GBH22056.1"/>
    <property type="molecule type" value="Genomic_RNA"/>
</dbReference>
<keyword evidence="1" id="KW-0472">Membrane</keyword>
<accession>A0A2V0R9T2</accession>
<proteinExistence type="predicted"/>
<organism evidence="2">
    <name type="scientific">viral metagenome</name>
    <dbReference type="NCBI Taxonomy" id="1070528"/>
    <lineage>
        <taxon>unclassified sequences</taxon>
        <taxon>metagenomes</taxon>
        <taxon>organismal metagenomes</taxon>
    </lineage>
</organism>
<keyword evidence="1" id="KW-1133">Transmembrane helix</keyword>
<protein>
    <submittedName>
        <fullName evidence="2">Uncharacterized protein</fullName>
    </submittedName>
</protein>
<evidence type="ECO:0000256" key="1">
    <source>
        <dbReference type="SAM" id="Phobius"/>
    </source>
</evidence>
<keyword evidence="1" id="KW-0812">Transmembrane</keyword>
<evidence type="ECO:0000313" key="2">
    <source>
        <dbReference type="EMBL" id="GBH22056.1"/>
    </source>
</evidence>
<dbReference type="AlphaFoldDB" id="A0A2V0R9T2"/>